<protein>
    <recommendedName>
        <fullName evidence="3">Band 7 domain-containing protein</fullName>
    </recommendedName>
</protein>
<name>A0A2N1UNA8_9BACT</name>
<feature type="transmembrane region" description="Helical" evidence="2">
    <location>
        <begin position="43"/>
        <end position="63"/>
    </location>
</feature>
<keyword evidence="2" id="KW-1133">Transmembrane helix</keyword>
<dbReference type="CDD" id="cd03401">
    <property type="entry name" value="SPFH_prohibitin"/>
    <property type="match status" value="1"/>
</dbReference>
<comment type="caution">
    <text evidence="4">The sequence shown here is derived from an EMBL/GenBank/DDBJ whole genome shotgun (WGS) entry which is preliminary data.</text>
</comment>
<dbReference type="InterPro" id="IPR001107">
    <property type="entry name" value="Band_7"/>
</dbReference>
<dbReference type="Proteomes" id="UP000233414">
    <property type="component" value="Unassembled WGS sequence"/>
</dbReference>
<accession>A0A2N1UNA8</accession>
<dbReference type="GO" id="GO:0016020">
    <property type="term" value="C:membrane"/>
    <property type="evidence" value="ECO:0007669"/>
    <property type="project" value="InterPro"/>
</dbReference>
<sequence>MSDFIFLIIIIGAVFLIINKSQNFFMQSQKNEAIEIKPKLPKSLLIGIIIGIIALVLIFNSFIAVSGGHVACIYDIGRGILQKNLLPGLHLKIPFWQTAKEFNTRTQAFTMSSSEENTISTKKDDSMEAPTSDGQQVMIDVTVLFHLDSNKVSNIWQNIGEDYVQKIVKPISRSQIRMAISQYTAIDIYSVKRADAVKKMTGEIRPMFAEKGIILEEILLRKVTFTPEYAKSIEEKQIAEQRIKKAKYDKDRIVVEKEQKIITAQGEAESIKLKGEMLRANPQTIQYEFVQKMAENVKWGFLPASSLPLLDLKNLTSGEEKK</sequence>
<feature type="region of interest" description="Disordered" evidence="1">
    <location>
        <begin position="110"/>
        <end position="131"/>
    </location>
</feature>
<keyword evidence="2" id="KW-0472">Membrane</keyword>
<dbReference type="Gene3D" id="3.30.479.30">
    <property type="entry name" value="Band 7 domain"/>
    <property type="match status" value="1"/>
</dbReference>
<dbReference type="AlphaFoldDB" id="A0A2N1UNA8"/>
<evidence type="ECO:0000256" key="1">
    <source>
        <dbReference type="SAM" id="MobiDB-lite"/>
    </source>
</evidence>
<proteinExistence type="predicted"/>
<dbReference type="InterPro" id="IPR000163">
    <property type="entry name" value="Prohibitin"/>
</dbReference>
<gene>
    <name evidence="4" type="ORF">CVV26_02140</name>
</gene>
<organism evidence="4 5">
    <name type="scientific">Candidatus Kuenenbacteria bacterium HGW-Kuenenbacteria-1</name>
    <dbReference type="NCBI Taxonomy" id="2013812"/>
    <lineage>
        <taxon>Bacteria</taxon>
        <taxon>Candidatus Kueneniibacteriota</taxon>
    </lineage>
</organism>
<feature type="compositionally biased region" description="Polar residues" evidence="1">
    <location>
        <begin position="110"/>
        <end position="120"/>
    </location>
</feature>
<evidence type="ECO:0000256" key="2">
    <source>
        <dbReference type="SAM" id="Phobius"/>
    </source>
</evidence>
<dbReference type="SUPFAM" id="SSF117892">
    <property type="entry name" value="Band 7/SPFH domain"/>
    <property type="match status" value="1"/>
</dbReference>
<feature type="transmembrane region" description="Helical" evidence="2">
    <location>
        <begin position="6"/>
        <end position="22"/>
    </location>
</feature>
<evidence type="ECO:0000313" key="4">
    <source>
        <dbReference type="EMBL" id="PKL72298.1"/>
    </source>
</evidence>
<dbReference type="SMART" id="SM00244">
    <property type="entry name" value="PHB"/>
    <property type="match status" value="1"/>
</dbReference>
<keyword evidence="2" id="KW-0812">Transmembrane</keyword>
<dbReference type="Pfam" id="PF01145">
    <property type="entry name" value="Band_7"/>
    <property type="match status" value="1"/>
</dbReference>
<feature type="domain" description="Band 7" evidence="3">
    <location>
        <begin position="60"/>
        <end position="237"/>
    </location>
</feature>
<dbReference type="PRINTS" id="PR00679">
    <property type="entry name" value="PROHIBITIN"/>
</dbReference>
<evidence type="ECO:0000259" key="3">
    <source>
        <dbReference type="SMART" id="SM00244"/>
    </source>
</evidence>
<dbReference type="EMBL" id="PGYQ01000008">
    <property type="protein sequence ID" value="PKL72298.1"/>
    <property type="molecule type" value="Genomic_DNA"/>
</dbReference>
<dbReference type="InterPro" id="IPR036013">
    <property type="entry name" value="Band_7/SPFH_dom_sf"/>
</dbReference>
<dbReference type="PANTHER" id="PTHR23222">
    <property type="entry name" value="PROHIBITIN"/>
    <property type="match status" value="1"/>
</dbReference>
<dbReference type="PANTHER" id="PTHR23222:SF0">
    <property type="entry name" value="PROHIBITIN 1"/>
    <property type="match status" value="1"/>
</dbReference>
<reference evidence="4 5" key="1">
    <citation type="journal article" date="2017" name="ISME J.">
        <title>Potential for microbial H2 and metal transformations associated with novel bacteria and archaea in deep terrestrial subsurface sediments.</title>
        <authorList>
            <person name="Hernsdorf A.W."/>
            <person name="Amano Y."/>
            <person name="Miyakawa K."/>
            <person name="Ise K."/>
            <person name="Suzuki Y."/>
            <person name="Anantharaman K."/>
            <person name="Probst A."/>
            <person name="Burstein D."/>
            <person name="Thomas B.C."/>
            <person name="Banfield J.F."/>
        </authorList>
    </citation>
    <scope>NUCLEOTIDE SEQUENCE [LARGE SCALE GENOMIC DNA]</scope>
    <source>
        <strain evidence="4">HGW-Kuenenbacteria-1</strain>
    </source>
</reference>
<evidence type="ECO:0000313" key="5">
    <source>
        <dbReference type="Proteomes" id="UP000233414"/>
    </source>
</evidence>